<evidence type="ECO:0000313" key="5">
    <source>
        <dbReference type="Proteomes" id="UP000556084"/>
    </source>
</evidence>
<dbReference type="AlphaFoldDB" id="A0A7W7PKX4"/>
<dbReference type="InterPro" id="IPR050966">
    <property type="entry name" value="Glutamyl_endopeptidase"/>
</dbReference>
<evidence type="ECO:0000256" key="3">
    <source>
        <dbReference type="SAM" id="SignalP"/>
    </source>
</evidence>
<dbReference type="InterPro" id="IPR009003">
    <property type="entry name" value="Peptidase_S1_PA"/>
</dbReference>
<evidence type="ECO:0000256" key="2">
    <source>
        <dbReference type="SAM" id="MobiDB-lite"/>
    </source>
</evidence>
<dbReference type="Proteomes" id="UP000556084">
    <property type="component" value="Unassembled WGS sequence"/>
</dbReference>
<dbReference type="Gene3D" id="2.40.10.10">
    <property type="entry name" value="Trypsin-like serine proteases"/>
    <property type="match status" value="2"/>
</dbReference>
<keyword evidence="5" id="KW-1185">Reference proteome</keyword>
<name>A0A7W7PKX4_9ACTN</name>
<accession>A0A7W7PKX4</accession>
<protein>
    <submittedName>
        <fullName evidence="4">V8-like Glu-specific endopeptidase</fullName>
    </submittedName>
</protein>
<sequence length="325" mass="34956">MSRYPLLRAAAAAIAGLLALPLAASQAVASPTAGTSQAAPDTTLHSGDRQNQALDAYWTPERMRSAVPADAPRPTGGPSAKDATPAAHGAAARQLAASQAPLAHDARLQGLNLTPTVGRVFFTDSKGVPRSCSASSVNNPTKNMVVTAGHCVHGGKGMGWHSKWTYVPAYWNGNAPYGRWSYHYARTFNGWIQKSDFDLDVAILNLWDNGGRLVDRVGGNGLGVNYGFKQKVTVWGYPADPPYNGSRPYYCQNLTTWKHSKYQVGVGCTMVGGASGGPWLRNYNTSTGLGDVYAVTSRRTEPPKDIWSPYFDNDIGHLYDQMAHN</sequence>
<comment type="caution">
    <text evidence="4">The sequence shown here is derived from an EMBL/GenBank/DDBJ whole genome shotgun (WGS) entry which is preliminary data.</text>
</comment>
<keyword evidence="1 3" id="KW-0732">Signal</keyword>
<dbReference type="InterPro" id="IPR043504">
    <property type="entry name" value="Peptidase_S1_PA_chymotrypsin"/>
</dbReference>
<gene>
    <name evidence="4" type="ORF">FHS39_003769</name>
</gene>
<dbReference type="PANTHER" id="PTHR15462">
    <property type="entry name" value="SERINE PROTEASE"/>
    <property type="match status" value="1"/>
</dbReference>
<evidence type="ECO:0000256" key="1">
    <source>
        <dbReference type="ARBA" id="ARBA00022729"/>
    </source>
</evidence>
<dbReference type="SUPFAM" id="SSF50494">
    <property type="entry name" value="Trypsin-like serine proteases"/>
    <property type="match status" value="1"/>
</dbReference>
<feature type="region of interest" description="Disordered" evidence="2">
    <location>
        <begin position="57"/>
        <end position="98"/>
    </location>
</feature>
<proteinExistence type="predicted"/>
<dbReference type="EMBL" id="JACHJH010000005">
    <property type="protein sequence ID" value="MBB4894711.1"/>
    <property type="molecule type" value="Genomic_DNA"/>
</dbReference>
<organism evidence="4 5">
    <name type="scientific">Streptomyces olivoverticillatus</name>
    <dbReference type="NCBI Taxonomy" id="66427"/>
    <lineage>
        <taxon>Bacteria</taxon>
        <taxon>Bacillati</taxon>
        <taxon>Actinomycetota</taxon>
        <taxon>Actinomycetes</taxon>
        <taxon>Kitasatosporales</taxon>
        <taxon>Streptomycetaceae</taxon>
        <taxon>Streptomyces</taxon>
    </lineage>
</organism>
<dbReference type="RefSeq" id="WP_184350472.1">
    <property type="nucleotide sequence ID" value="NZ_JACHJH010000005.1"/>
</dbReference>
<dbReference type="PANTHER" id="PTHR15462:SF19">
    <property type="entry name" value="PEPTIDASE S1 DOMAIN-CONTAINING PROTEIN"/>
    <property type="match status" value="1"/>
</dbReference>
<feature type="chain" id="PRO_5031418404" evidence="3">
    <location>
        <begin position="30"/>
        <end position="325"/>
    </location>
</feature>
<reference evidence="4 5" key="1">
    <citation type="submission" date="2020-08" db="EMBL/GenBank/DDBJ databases">
        <title>Genomic Encyclopedia of Type Strains, Phase III (KMG-III): the genomes of soil and plant-associated and newly described type strains.</title>
        <authorList>
            <person name="Whitman W."/>
        </authorList>
    </citation>
    <scope>NUCLEOTIDE SEQUENCE [LARGE SCALE GENOMIC DNA]</scope>
    <source>
        <strain evidence="4 5">CECT 3266</strain>
    </source>
</reference>
<evidence type="ECO:0000313" key="4">
    <source>
        <dbReference type="EMBL" id="MBB4894711.1"/>
    </source>
</evidence>
<feature type="signal peptide" evidence="3">
    <location>
        <begin position="1"/>
        <end position="29"/>
    </location>
</feature>
<feature type="compositionally biased region" description="Low complexity" evidence="2">
    <location>
        <begin position="85"/>
        <end position="98"/>
    </location>
</feature>